<dbReference type="AlphaFoldDB" id="A0AAV6U8I1"/>
<sequence length="147" mass="16970">MTQANDYSIIDVATILAEGKNFLQPNTSNQTILMSKDLILILILNKVARVRMFEMKVDQGKNGRETRYEGEGRTSTGFKDRRKERGEIECLVLVLFFVFRLEPETPLLLAILYASISFAQLRKDAPTPSLRLLRLRNHRILSDMLIW</sequence>
<evidence type="ECO:0000313" key="2">
    <source>
        <dbReference type="Proteomes" id="UP000827092"/>
    </source>
</evidence>
<dbReference type="EMBL" id="JAFNEN010000580">
    <property type="protein sequence ID" value="KAG8180158.1"/>
    <property type="molecule type" value="Genomic_DNA"/>
</dbReference>
<accession>A0AAV6U8I1</accession>
<organism evidence="1 2">
    <name type="scientific">Oedothorax gibbosus</name>
    <dbReference type="NCBI Taxonomy" id="931172"/>
    <lineage>
        <taxon>Eukaryota</taxon>
        <taxon>Metazoa</taxon>
        <taxon>Ecdysozoa</taxon>
        <taxon>Arthropoda</taxon>
        <taxon>Chelicerata</taxon>
        <taxon>Arachnida</taxon>
        <taxon>Araneae</taxon>
        <taxon>Araneomorphae</taxon>
        <taxon>Entelegynae</taxon>
        <taxon>Araneoidea</taxon>
        <taxon>Linyphiidae</taxon>
        <taxon>Erigoninae</taxon>
        <taxon>Oedothorax</taxon>
    </lineage>
</organism>
<evidence type="ECO:0000313" key="1">
    <source>
        <dbReference type="EMBL" id="KAG8180158.1"/>
    </source>
</evidence>
<dbReference type="Proteomes" id="UP000827092">
    <property type="component" value="Unassembled WGS sequence"/>
</dbReference>
<gene>
    <name evidence="1" type="ORF">JTE90_002284</name>
</gene>
<comment type="caution">
    <text evidence="1">The sequence shown here is derived from an EMBL/GenBank/DDBJ whole genome shotgun (WGS) entry which is preliminary data.</text>
</comment>
<reference evidence="1 2" key="1">
    <citation type="journal article" date="2022" name="Nat. Ecol. Evol.">
        <title>A masculinizing supergene underlies an exaggerated male reproductive morph in a spider.</title>
        <authorList>
            <person name="Hendrickx F."/>
            <person name="De Corte Z."/>
            <person name="Sonet G."/>
            <person name="Van Belleghem S.M."/>
            <person name="Kostlbacher S."/>
            <person name="Vangestel C."/>
        </authorList>
    </citation>
    <scope>NUCLEOTIDE SEQUENCE [LARGE SCALE GENOMIC DNA]</scope>
    <source>
        <strain evidence="1">W744_W776</strain>
    </source>
</reference>
<name>A0AAV6U8I1_9ARAC</name>
<keyword evidence="2" id="KW-1185">Reference proteome</keyword>
<protein>
    <submittedName>
        <fullName evidence="1">Uncharacterized protein</fullName>
    </submittedName>
</protein>
<proteinExistence type="predicted"/>